<dbReference type="GO" id="GO:0016758">
    <property type="term" value="F:hexosyltransferase activity"/>
    <property type="evidence" value="ECO:0007669"/>
    <property type="project" value="InterPro"/>
</dbReference>
<comment type="similarity">
    <text evidence="1">Belongs to the glycosyltransferase 28 family.</text>
</comment>
<evidence type="ECO:0000259" key="5">
    <source>
        <dbReference type="Pfam" id="PF06925"/>
    </source>
</evidence>
<feature type="domain" description="Diacylglycerol glucosyltransferase N-terminal" evidence="5">
    <location>
        <begin position="23"/>
        <end position="184"/>
    </location>
</feature>
<keyword evidence="2" id="KW-0328">Glycosyltransferase</keyword>
<evidence type="ECO:0000259" key="4">
    <source>
        <dbReference type="Pfam" id="PF00534"/>
    </source>
</evidence>
<dbReference type="Pfam" id="PF00534">
    <property type="entry name" value="Glycos_transf_1"/>
    <property type="match status" value="1"/>
</dbReference>
<dbReference type="Proteomes" id="UP000632125">
    <property type="component" value="Unassembled WGS sequence"/>
</dbReference>
<reference evidence="6" key="1">
    <citation type="submission" date="2020-09" db="EMBL/GenBank/DDBJ databases">
        <title>A novel bacterium of genus Paenibacillus, isolated from South China Sea.</title>
        <authorList>
            <person name="Huang H."/>
            <person name="Mo K."/>
            <person name="Hu Y."/>
        </authorList>
    </citation>
    <scope>NUCLEOTIDE SEQUENCE</scope>
    <source>
        <strain evidence="6">IB182493</strain>
    </source>
</reference>
<gene>
    <name evidence="6" type="ORF">IDH41_30465</name>
</gene>
<dbReference type="GO" id="GO:0009247">
    <property type="term" value="P:glycolipid biosynthetic process"/>
    <property type="evidence" value="ECO:0007669"/>
    <property type="project" value="InterPro"/>
</dbReference>
<dbReference type="Pfam" id="PF06925">
    <property type="entry name" value="MGDG_synth"/>
    <property type="match status" value="1"/>
</dbReference>
<keyword evidence="3" id="KW-0808">Transferase</keyword>
<dbReference type="Gene3D" id="3.40.50.2000">
    <property type="entry name" value="Glycogen Phosphorylase B"/>
    <property type="match status" value="1"/>
</dbReference>
<dbReference type="PANTHER" id="PTHR43025:SF3">
    <property type="entry name" value="MONOGALACTOSYLDIACYLGLYCEROL SYNTHASE 1, CHLOROPLASTIC"/>
    <property type="match status" value="1"/>
</dbReference>
<name>A0A927CSL4_9BACL</name>
<protein>
    <submittedName>
        <fullName evidence="6">Glycosyltransferase</fullName>
    </submittedName>
</protein>
<evidence type="ECO:0000313" key="7">
    <source>
        <dbReference type="Proteomes" id="UP000632125"/>
    </source>
</evidence>
<dbReference type="AlphaFoldDB" id="A0A927CSL4"/>
<evidence type="ECO:0000256" key="3">
    <source>
        <dbReference type="ARBA" id="ARBA00022679"/>
    </source>
</evidence>
<dbReference type="InterPro" id="IPR001296">
    <property type="entry name" value="Glyco_trans_1"/>
</dbReference>
<organism evidence="6 7">
    <name type="scientific">Paenibacillus arenilitoris</name>
    <dbReference type="NCBI Taxonomy" id="2772299"/>
    <lineage>
        <taxon>Bacteria</taxon>
        <taxon>Bacillati</taxon>
        <taxon>Bacillota</taxon>
        <taxon>Bacilli</taxon>
        <taxon>Bacillales</taxon>
        <taxon>Paenibacillaceae</taxon>
        <taxon>Paenibacillus</taxon>
    </lineage>
</organism>
<proteinExistence type="inferred from homology"/>
<keyword evidence="7" id="KW-1185">Reference proteome</keyword>
<dbReference type="RefSeq" id="WP_190867996.1">
    <property type="nucleotide sequence ID" value="NZ_JACXIY010000065.1"/>
</dbReference>
<accession>A0A927CSL4</accession>
<dbReference type="PANTHER" id="PTHR43025">
    <property type="entry name" value="MONOGALACTOSYLDIACYLGLYCEROL SYNTHASE"/>
    <property type="match status" value="1"/>
</dbReference>
<dbReference type="GO" id="GO:0016020">
    <property type="term" value="C:membrane"/>
    <property type="evidence" value="ECO:0007669"/>
    <property type="project" value="GOC"/>
</dbReference>
<feature type="domain" description="Glycosyl transferase family 1" evidence="4">
    <location>
        <begin position="234"/>
        <end position="347"/>
    </location>
</feature>
<evidence type="ECO:0000313" key="6">
    <source>
        <dbReference type="EMBL" id="MBD2872892.1"/>
    </source>
</evidence>
<evidence type="ECO:0000256" key="2">
    <source>
        <dbReference type="ARBA" id="ARBA00022676"/>
    </source>
</evidence>
<sequence>MNRFENNRQPKVLLLYASYGEGHLQVARAIKSALEERGNDRTVMIDLMAESHPWLNEMTRRFYLKSYTHMPSLYGWMYDFTRPMKHNSLFGGLLHSFGRDKIRRILEAERPDAVVHTFPFFALPGLKRRTRLMPPSYAVITDFDLHRRWVHPSIDRYYVATKDLKKELTQLGIPGGSVKVSGIPLKRGFRQTKATPELYNRYGLRADRPVVLIMAGAQGVMPDVNRICEGLLQNPNVQIALVCGHNDQMKQQVEHRFRQLYGGSRLHVFGFVEQIHELMALSGCLITKPGGVTLSEAIAAGLPIFVYRPVPGQERQNALYLESKGAAIIANDPDELSMQILSLIGDPLRLTASRLCTRRLQASNAAADSIALDILSNLRIMDKASIL</sequence>
<dbReference type="EMBL" id="JACXIY010000065">
    <property type="protein sequence ID" value="MBD2872892.1"/>
    <property type="molecule type" value="Genomic_DNA"/>
</dbReference>
<dbReference type="InterPro" id="IPR009695">
    <property type="entry name" value="Diacylglyc_glucosyltr_N"/>
</dbReference>
<dbReference type="SUPFAM" id="SSF53756">
    <property type="entry name" value="UDP-Glycosyltransferase/glycogen phosphorylase"/>
    <property type="match status" value="1"/>
</dbReference>
<evidence type="ECO:0000256" key="1">
    <source>
        <dbReference type="ARBA" id="ARBA00006962"/>
    </source>
</evidence>
<comment type="caution">
    <text evidence="6">The sequence shown here is derived from an EMBL/GenBank/DDBJ whole genome shotgun (WGS) entry which is preliminary data.</text>
</comment>
<dbReference type="InterPro" id="IPR050519">
    <property type="entry name" value="Glycosyltransf_28_UgtP"/>
</dbReference>